<dbReference type="EMBL" id="BIMX01000007">
    <property type="protein sequence ID" value="GCE98942.1"/>
    <property type="molecule type" value="Genomic_DNA"/>
</dbReference>
<comment type="subcellular location">
    <subcellularLocation>
        <location evidence="2">Chromosome</location>
        <location evidence="2">Telomere</location>
    </subcellularLocation>
    <subcellularLocation>
        <location evidence="1">Nucleus</location>
    </subcellularLocation>
</comment>
<evidence type="ECO:0000256" key="5">
    <source>
        <dbReference type="ARBA" id="ARBA00023242"/>
    </source>
</evidence>
<dbReference type="OrthoDB" id="4069148at2759"/>
<proteinExistence type="inferred from homology"/>
<dbReference type="Proteomes" id="UP000301737">
    <property type="component" value="Unassembled WGS sequence"/>
</dbReference>
<evidence type="ECO:0000256" key="6">
    <source>
        <dbReference type="ARBA" id="ARBA00023777"/>
    </source>
</evidence>
<accession>A0A4C2E9C0</accession>
<evidence type="ECO:0000256" key="4">
    <source>
        <dbReference type="ARBA" id="ARBA00022895"/>
    </source>
</evidence>
<comment type="caution">
    <text evidence="10">The sequence shown here is derived from an EMBL/GenBank/DDBJ whole genome shotgun (WGS) entry which is preliminary data.</text>
</comment>
<keyword evidence="3" id="KW-0158">Chromosome</keyword>
<evidence type="ECO:0000256" key="2">
    <source>
        <dbReference type="ARBA" id="ARBA00004574"/>
    </source>
</evidence>
<gene>
    <name evidence="10" type="primary">EST3</name>
    <name evidence="10" type="ORF">ZYGM_003207</name>
</gene>
<evidence type="ECO:0000256" key="7">
    <source>
        <dbReference type="ARBA" id="ARBA00023906"/>
    </source>
</evidence>
<keyword evidence="5" id="KW-0539">Nucleus</keyword>
<keyword evidence="11" id="KW-1185">Reference proteome</keyword>
<dbReference type="InterPro" id="IPR019437">
    <property type="entry name" value="TPP1/Est3"/>
</dbReference>
<dbReference type="Pfam" id="PF10341">
    <property type="entry name" value="TPP1"/>
    <property type="match status" value="1"/>
</dbReference>
<sequence>MPQAVLSEKPFDSVFLQPWIQTALTEHDPRLGDSIIPPLSIEDLHQPELSQKVLSNVRIPKFKCLVEFTPQSVSDFERHHTTRITAETVNCIFVIANCQLVYHSPSYIEKHYKILPRDETLVLRVNQATVFDWDQIESLDTYPLLLNGTI</sequence>
<dbReference type="GO" id="GO:0000781">
    <property type="term" value="C:chromosome, telomeric region"/>
    <property type="evidence" value="ECO:0007669"/>
    <property type="project" value="UniProtKB-SubCell"/>
</dbReference>
<evidence type="ECO:0000256" key="3">
    <source>
        <dbReference type="ARBA" id="ARBA00022454"/>
    </source>
</evidence>
<dbReference type="GO" id="GO:0042162">
    <property type="term" value="F:telomeric DNA binding"/>
    <property type="evidence" value="ECO:0007669"/>
    <property type="project" value="InterPro"/>
</dbReference>
<reference evidence="10 11" key="1">
    <citation type="submission" date="2019-01" db="EMBL/GenBank/DDBJ databases">
        <title>Draft Genome Sequencing of Zygosaccharomyces mellis Ca-7.</title>
        <authorList>
            <person name="Shiwa Y."/>
            <person name="Kanesaki Y."/>
            <person name="Ishige T."/>
            <person name="Mura K."/>
            <person name="Hori T."/>
            <person name="Tamura T."/>
        </authorList>
    </citation>
    <scope>NUCLEOTIDE SEQUENCE [LARGE SCALE GENOMIC DNA]</scope>
    <source>
        <strain evidence="10 11">Ca-7</strain>
    </source>
</reference>
<evidence type="ECO:0000256" key="8">
    <source>
        <dbReference type="ARBA" id="ARBA00024878"/>
    </source>
</evidence>
<dbReference type="Gene3D" id="2.40.50.960">
    <property type="match status" value="1"/>
</dbReference>
<evidence type="ECO:0000259" key="9">
    <source>
        <dbReference type="Pfam" id="PF10341"/>
    </source>
</evidence>
<protein>
    <recommendedName>
        <fullName evidence="7">Telomere replication protein EST3</fullName>
    </recommendedName>
</protein>
<keyword evidence="4" id="KW-0779">Telomere</keyword>
<feature type="domain" description="Shelterin complex subunit TPP1/Est3" evidence="9">
    <location>
        <begin position="62"/>
        <end position="141"/>
    </location>
</feature>
<dbReference type="GO" id="GO:0005697">
    <property type="term" value="C:telomerase holoenzyme complex"/>
    <property type="evidence" value="ECO:0007669"/>
    <property type="project" value="InterPro"/>
</dbReference>
<evidence type="ECO:0000256" key="1">
    <source>
        <dbReference type="ARBA" id="ARBA00004123"/>
    </source>
</evidence>
<dbReference type="GO" id="GO:0007004">
    <property type="term" value="P:telomere maintenance via telomerase"/>
    <property type="evidence" value="ECO:0007669"/>
    <property type="project" value="InterPro"/>
</dbReference>
<comment type="similarity">
    <text evidence="6">Belongs to the EST3 family.</text>
</comment>
<organism evidence="10 11">
    <name type="scientific">Zygosaccharomyces mellis</name>
    <dbReference type="NCBI Taxonomy" id="42258"/>
    <lineage>
        <taxon>Eukaryota</taxon>
        <taxon>Fungi</taxon>
        <taxon>Dikarya</taxon>
        <taxon>Ascomycota</taxon>
        <taxon>Saccharomycotina</taxon>
        <taxon>Saccharomycetes</taxon>
        <taxon>Saccharomycetales</taxon>
        <taxon>Saccharomycetaceae</taxon>
        <taxon>Zygosaccharomyces</taxon>
    </lineage>
</organism>
<evidence type="ECO:0000313" key="11">
    <source>
        <dbReference type="Proteomes" id="UP000301737"/>
    </source>
</evidence>
<name>A0A4C2E9C0_9SACH</name>
<comment type="function">
    <text evidence="8">Component of the telomerase complex involved in telomere replication. Stimulates RNA/DNA heteroduplex unwinding which favors the telomere replication by the telomerase.</text>
</comment>
<dbReference type="AlphaFoldDB" id="A0A4C2E9C0"/>
<evidence type="ECO:0000313" key="10">
    <source>
        <dbReference type="EMBL" id="GCE98942.1"/>
    </source>
</evidence>